<proteinExistence type="inferred from homology"/>
<dbReference type="EMBL" id="CP041690">
    <property type="protein sequence ID" value="QEE19252.1"/>
    <property type="molecule type" value="Genomic_DNA"/>
</dbReference>
<sequence>MNEAVSHTTFTIARDLPGSPRHAFRFWSEAELKRQWNSCHVDWTELDGRFDFRRGGEEMALWRMPDARKLGFRAHYFEIVPAARIVYAYEMTLEGASISTSLVTIEFRARGKETRMTFTEQAAFLDGSDPATRKLGTEDGFERLIAVMELDGAVQH</sequence>
<evidence type="ECO:0000313" key="3">
    <source>
        <dbReference type="EMBL" id="QEE19252.1"/>
    </source>
</evidence>
<dbReference type="AlphaFoldDB" id="A0A5B9DK66"/>
<dbReference type="RefSeq" id="WP_049707698.1">
    <property type="nucleotide sequence ID" value="NZ_BMFM01000001.1"/>
</dbReference>
<feature type="domain" description="Activator of Hsp90 ATPase homologue 1/2-like C-terminal" evidence="2">
    <location>
        <begin position="19"/>
        <end position="145"/>
    </location>
</feature>
<reference evidence="3 4" key="1">
    <citation type="journal article" date="2015" name="Int. J. Syst. Evol. Microbiol.">
        <title>Youhaiella tibetensis gen. nov., sp. nov., isolated from subsurface sediment.</title>
        <authorList>
            <person name="Wang Y.X."/>
            <person name="Huang F.Q."/>
            <person name="Nogi Y."/>
            <person name="Pang S.J."/>
            <person name="Wang P.K."/>
            <person name="Lv J."/>
        </authorList>
    </citation>
    <scope>NUCLEOTIDE SEQUENCE [LARGE SCALE GENOMIC DNA]</scope>
    <source>
        <strain evidence="4">fig4</strain>
    </source>
</reference>
<keyword evidence="4" id="KW-1185">Reference proteome</keyword>
<dbReference type="KEGG" id="yti:FNA67_03290"/>
<organism evidence="3 4">
    <name type="scientific">Paradevosia tibetensis</name>
    <dbReference type="NCBI Taxonomy" id="1447062"/>
    <lineage>
        <taxon>Bacteria</taxon>
        <taxon>Pseudomonadati</taxon>
        <taxon>Pseudomonadota</taxon>
        <taxon>Alphaproteobacteria</taxon>
        <taxon>Hyphomicrobiales</taxon>
        <taxon>Devosiaceae</taxon>
        <taxon>Paradevosia</taxon>
    </lineage>
</organism>
<dbReference type="InterPro" id="IPR013538">
    <property type="entry name" value="ASHA1/2-like_C"/>
</dbReference>
<evidence type="ECO:0000259" key="2">
    <source>
        <dbReference type="Pfam" id="PF08327"/>
    </source>
</evidence>
<dbReference type="Proteomes" id="UP000321062">
    <property type="component" value="Chromosome"/>
</dbReference>
<evidence type="ECO:0000313" key="4">
    <source>
        <dbReference type="Proteomes" id="UP000321062"/>
    </source>
</evidence>
<dbReference type="InterPro" id="IPR023393">
    <property type="entry name" value="START-like_dom_sf"/>
</dbReference>
<dbReference type="Gene3D" id="3.30.530.20">
    <property type="match status" value="1"/>
</dbReference>
<comment type="similarity">
    <text evidence="1">Belongs to the AHA1 family.</text>
</comment>
<gene>
    <name evidence="3" type="ORF">FNA67_03290</name>
</gene>
<protein>
    <submittedName>
        <fullName evidence="3">ATPase</fullName>
    </submittedName>
</protein>
<dbReference type="SUPFAM" id="SSF55961">
    <property type="entry name" value="Bet v1-like"/>
    <property type="match status" value="1"/>
</dbReference>
<accession>A0A5B9DK66</accession>
<dbReference type="OrthoDB" id="9803476at2"/>
<evidence type="ECO:0000256" key="1">
    <source>
        <dbReference type="ARBA" id="ARBA00006817"/>
    </source>
</evidence>
<dbReference type="Pfam" id="PF08327">
    <property type="entry name" value="AHSA1"/>
    <property type="match status" value="1"/>
</dbReference>
<name>A0A5B9DK66_9HYPH</name>